<dbReference type="Proteomes" id="UP000559027">
    <property type="component" value="Unassembled WGS sequence"/>
</dbReference>
<dbReference type="InterPro" id="IPR032675">
    <property type="entry name" value="LRR_dom_sf"/>
</dbReference>
<organism evidence="1 2">
    <name type="scientific">Leucocoprinus leucothites</name>
    <dbReference type="NCBI Taxonomy" id="201217"/>
    <lineage>
        <taxon>Eukaryota</taxon>
        <taxon>Fungi</taxon>
        <taxon>Dikarya</taxon>
        <taxon>Basidiomycota</taxon>
        <taxon>Agaricomycotina</taxon>
        <taxon>Agaricomycetes</taxon>
        <taxon>Agaricomycetidae</taxon>
        <taxon>Agaricales</taxon>
        <taxon>Agaricineae</taxon>
        <taxon>Agaricaceae</taxon>
        <taxon>Leucocoprinus</taxon>
    </lineage>
</organism>
<name>A0A8H5FVP7_9AGAR</name>
<dbReference type="Gene3D" id="3.80.10.10">
    <property type="entry name" value="Ribonuclease Inhibitor"/>
    <property type="match status" value="1"/>
</dbReference>
<proteinExistence type="predicted"/>
<dbReference type="AlphaFoldDB" id="A0A8H5FVP7"/>
<dbReference type="OrthoDB" id="3110816at2759"/>
<evidence type="ECO:0000313" key="2">
    <source>
        <dbReference type="Proteomes" id="UP000559027"/>
    </source>
</evidence>
<protein>
    <recommendedName>
        <fullName evidence="3">F-box domain-containing protein</fullName>
    </recommendedName>
</protein>
<evidence type="ECO:0008006" key="3">
    <source>
        <dbReference type="Google" id="ProtNLM"/>
    </source>
</evidence>
<keyword evidence="2" id="KW-1185">Reference proteome</keyword>
<dbReference type="SUPFAM" id="SSF52047">
    <property type="entry name" value="RNI-like"/>
    <property type="match status" value="1"/>
</dbReference>
<comment type="caution">
    <text evidence="1">The sequence shown here is derived from an EMBL/GenBank/DDBJ whole genome shotgun (WGS) entry which is preliminary data.</text>
</comment>
<evidence type="ECO:0000313" key="1">
    <source>
        <dbReference type="EMBL" id="KAF5350714.1"/>
    </source>
</evidence>
<accession>A0A8H5FVP7</accession>
<reference evidence="1 2" key="1">
    <citation type="journal article" date="2020" name="ISME J.">
        <title>Uncovering the hidden diversity of litter-decomposition mechanisms in mushroom-forming fungi.</title>
        <authorList>
            <person name="Floudas D."/>
            <person name="Bentzer J."/>
            <person name="Ahren D."/>
            <person name="Johansson T."/>
            <person name="Persson P."/>
            <person name="Tunlid A."/>
        </authorList>
    </citation>
    <scope>NUCLEOTIDE SEQUENCE [LARGE SCALE GENOMIC DNA]</scope>
    <source>
        <strain evidence="1 2">CBS 146.42</strain>
    </source>
</reference>
<gene>
    <name evidence="1" type="ORF">D9756_008602</name>
</gene>
<sequence length="516" mass="57571">MSAPTSGSETRCNLDIWLEVLKYLEPDPQIDSEDEVGLKRRTVLSIALSSPVLADVSLSVLWRHMTTLEPIVHVINADTSDAAEKFLIYQVLPPDSGFWVPRRPILGTTQRLRFQKYLGYIRGFHLQQFDIREMMLWPTLVTCLSLDTPLLPNLTTLSIAYQQTSMLSSWIYVAPLITSSIKLFSLSVSSTPVAEIYTTLLQTHRVAPTHIIYRGSPTKKAVQNLLQFPSLQSLRLDFSGDPSERKSSSVPVIRMFKALPHLVELGIDLRVCPISQVESPPLNLSNLLTLGVTGDTPDIGKLLKSVQCPALRSLDVSFPQTWNSAGSPLCSLIPRTFPNLHYLTIGRTISHRSQAVYIEDLTGLLSGLNLRSLRLNNVASGLLQADFELLISSWPYLRVLAIPGGCGYPFVDSRCLIPLIQNTSLHTIDLPLCFRSLAGWLQTRTVKSKSIVTDIECSTYRGVPESLHEFPNLVQNLLRLFPMLRRITGGEAHEDGSLVQVQQAVNTFRELLLDHI</sequence>
<dbReference type="EMBL" id="JAACJO010000014">
    <property type="protein sequence ID" value="KAF5350714.1"/>
    <property type="molecule type" value="Genomic_DNA"/>
</dbReference>